<dbReference type="PATRIC" id="fig|1122219.3.peg.2338"/>
<dbReference type="Proteomes" id="UP000036503">
    <property type="component" value="Unassembled WGS sequence"/>
</dbReference>
<accession>A0A0J6WUA4</accession>
<proteinExistence type="predicted"/>
<keyword evidence="2" id="KW-1185">Reference proteome</keyword>
<evidence type="ECO:0000313" key="2">
    <source>
        <dbReference type="Proteomes" id="UP000036503"/>
    </source>
</evidence>
<dbReference type="EMBL" id="LEKT01000047">
    <property type="protein sequence ID" value="KMO85763.1"/>
    <property type="molecule type" value="Genomic_DNA"/>
</dbReference>
<dbReference type="AlphaFoldDB" id="A0A0J6WUA4"/>
<dbReference type="InParanoid" id="A0A0J6WUA4"/>
<name>A0A0J6WUA4_9FIRM</name>
<sequence>MIRMVYLGIVCEADAINGAPTAVAASSILLFCRGRIYQPRIYIGSMIRMVYSGILCEADAINGAPTAVAASSILLFVGGGFISPAYIPSA</sequence>
<gene>
    <name evidence="1" type="ORF">AB840_11860</name>
</gene>
<evidence type="ECO:0000313" key="1">
    <source>
        <dbReference type="EMBL" id="KMO85763.1"/>
    </source>
</evidence>
<protein>
    <submittedName>
        <fullName evidence="1">Uncharacterized protein</fullName>
    </submittedName>
</protein>
<reference evidence="1 2" key="1">
    <citation type="submission" date="2015-06" db="EMBL/GenBank/DDBJ databases">
        <title>Draft genome sequence of beer spoilage bacterium Megasphaera cerevisiae type strain 20462.</title>
        <authorList>
            <person name="Kutumbaka K."/>
            <person name="Pasmowitz J."/>
            <person name="Mategko J."/>
            <person name="Reyes D."/>
            <person name="Friedrich A."/>
            <person name="Han S."/>
            <person name="Martens-Habbena W."/>
            <person name="Neal-McKinney J."/>
            <person name="Janagama H.K."/>
            <person name="Nadala C."/>
            <person name="Samadpour M."/>
        </authorList>
    </citation>
    <scope>NUCLEOTIDE SEQUENCE [LARGE SCALE GENOMIC DNA]</scope>
    <source>
        <strain evidence="1 2">DSM 20462</strain>
    </source>
</reference>
<comment type="caution">
    <text evidence="1">The sequence shown here is derived from an EMBL/GenBank/DDBJ whole genome shotgun (WGS) entry which is preliminary data.</text>
</comment>
<organism evidence="1 2">
    <name type="scientific">Megasphaera cerevisiae DSM 20462</name>
    <dbReference type="NCBI Taxonomy" id="1122219"/>
    <lineage>
        <taxon>Bacteria</taxon>
        <taxon>Bacillati</taxon>
        <taxon>Bacillota</taxon>
        <taxon>Negativicutes</taxon>
        <taxon>Veillonellales</taxon>
        <taxon>Veillonellaceae</taxon>
        <taxon>Megasphaera</taxon>
    </lineage>
</organism>